<dbReference type="EMBL" id="MASJ01000014">
    <property type="protein sequence ID" value="OCS85380.1"/>
    <property type="molecule type" value="Genomic_DNA"/>
</dbReference>
<gene>
    <name evidence="1" type="ORF">A6M13_13145</name>
</gene>
<accession>A0A1C0YDZ8</accession>
<organism evidence="1 2">
    <name type="scientific">Caryophanon tenue</name>
    <dbReference type="NCBI Taxonomy" id="33978"/>
    <lineage>
        <taxon>Bacteria</taxon>
        <taxon>Bacillati</taxon>
        <taxon>Bacillota</taxon>
        <taxon>Bacilli</taxon>
        <taxon>Bacillales</taxon>
        <taxon>Caryophanaceae</taxon>
        <taxon>Caryophanon</taxon>
    </lineage>
</organism>
<proteinExistence type="predicted"/>
<sequence length="152" mass="18325">MKEKESLIEWNPLSEAVYDRFMHPMFLVNIEFNGELILTVGPEENRYQFSYNRTKNYFYPVRTYRILQEHIRNDIEELIQQKFESAKDQSIPLPNYNPTFYKVENSSFLKWYTTIDDSIPDMELAKLEHHLYICEDYFIDVIAVVQPNIIKL</sequence>
<protein>
    <submittedName>
        <fullName evidence="1">Uncharacterized protein</fullName>
    </submittedName>
</protein>
<keyword evidence="2" id="KW-1185">Reference proteome</keyword>
<evidence type="ECO:0000313" key="1">
    <source>
        <dbReference type="EMBL" id="OCS85380.1"/>
    </source>
</evidence>
<evidence type="ECO:0000313" key="2">
    <source>
        <dbReference type="Proteomes" id="UP000093199"/>
    </source>
</evidence>
<dbReference type="AlphaFoldDB" id="A0A1C0YDZ8"/>
<dbReference type="OrthoDB" id="2883027at2"/>
<name>A0A1C0YDZ8_9BACL</name>
<dbReference type="Proteomes" id="UP000093199">
    <property type="component" value="Unassembled WGS sequence"/>
</dbReference>
<dbReference type="RefSeq" id="WP_066544901.1">
    <property type="nucleotide sequence ID" value="NZ_MASJ01000014.1"/>
</dbReference>
<comment type="caution">
    <text evidence="1">The sequence shown here is derived from an EMBL/GenBank/DDBJ whole genome shotgun (WGS) entry which is preliminary data.</text>
</comment>
<reference evidence="1 2" key="1">
    <citation type="submission" date="2016-07" db="EMBL/GenBank/DDBJ databases">
        <title>Caryophanon tenue genome sequencing.</title>
        <authorList>
            <person name="Verma A."/>
            <person name="Pal Y."/>
            <person name="Krishnamurthi S."/>
        </authorList>
    </citation>
    <scope>NUCLEOTIDE SEQUENCE [LARGE SCALE GENOMIC DNA]</scope>
    <source>
        <strain evidence="1 2">DSM 14152</strain>
    </source>
</reference>